<proteinExistence type="predicted"/>
<reference evidence="3 4" key="1">
    <citation type="submission" date="2018-05" db="EMBL/GenBank/DDBJ databases">
        <title>Genomic Encyclopedia of Type Strains, Phase IV (KMG-IV): sequencing the most valuable type-strain genomes for metagenomic binning, comparative biology and taxonomic classification.</title>
        <authorList>
            <person name="Goeker M."/>
        </authorList>
    </citation>
    <scope>NUCLEOTIDE SEQUENCE [LARGE SCALE GENOMIC DNA]</scope>
    <source>
        <strain evidence="3 4">DSM 29661</strain>
    </source>
</reference>
<feature type="domain" description="eCIS core" evidence="2">
    <location>
        <begin position="68"/>
        <end position="133"/>
    </location>
</feature>
<dbReference type="InterPro" id="IPR025295">
    <property type="entry name" value="eCIS_core_dom"/>
</dbReference>
<dbReference type="Gene3D" id="1.10.30.50">
    <property type="match status" value="1"/>
</dbReference>
<evidence type="ECO:0000313" key="4">
    <source>
        <dbReference type="Proteomes" id="UP000247555"/>
    </source>
</evidence>
<evidence type="ECO:0000259" key="2">
    <source>
        <dbReference type="Pfam" id="PF13699"/>
    </source>
</evidence>
<dbReference type="EMBL" id="QJKI01000017">
    <property type="protein sequence ID" value="PXX77459.1"/>
    <property type="molecule type" value="Genomic_DNA"/>
</dbReference>
<comment type="caution">
    <text evidence="3">The sequence shown here is derived from an EMBL/GenBank/DDBJ whole genome shotgun (WGS) entry which is preliminary data.</text>
</comment>
<evidence type="ECO:0000313" key="3">
    <source>
        <dbReference type="EMBL" id="PXX77459.1"/>
    </source>
</evidence>
<accession>A0A318KI82</accession>
<organism evidence="3 4">
    <name type="scientific">Rivihabitans pingtungensis</name>
    <dbReference type="NCBI Taxonomy" id="1054498"/>
    <lineage>
        <taxon>Bacteria</taxon>
        <taxon>Pseudomonadati</taxon>
        <taxon>Pseudomonadota</taxon>
        <taxon>Betaproteobacteria</taxon>
        <taxon>Neisseriales</taxon>
        <taxon>Aquaspirillaceae</taxon>
        <taxon>Rivihabitans</taxon>
    </lineage>
</organism>
<dbReference type="OrthoDB" id="292792at2"/>
<dbReference type="GO" id="GO:0008270">
    <property type="term" value="F:zinc ion binding"/>
    <property type="evidence" value="ECO:0007669"/>
    <property type="project" value="InterPro"/>
</dbReference>
<keyword evidence="3" id="KW-0540">Nuclease</keyword>
<dbReference type="GO" id="GO:0004519">
    <property type="term" value="F:endonuclease activity"/>
    <property type="evidence" value="ECO:0007669"/>
    <property type="project" value="UniProtKB-KW"/>
</dbReference>
<keyword evidence="3" id="KW-0255">Endonuclease</keyword>
<dbReference type="Proteomes" id="UP000247555">
    <property type="component" value="Unassembled WGS sequence"/>
</dbReference>
<gene>
    <name evidence="3" type="ORF">DFR34_11764</name>
</gene>
<protein>
    <submittedName>
        <fullName evidence="3">HNH endonuclease</fullName>
    </submittedName>
</protein>
<feature type="domain" description="HNH" evidence="1">
    <location>
        <begin position="218"/>
        <end position="275"/>
    </location>
</feature>
<keyword evidence="4" id="KW-1185">Reference proteome</keyword>
<dbReference type="GO" id="GO:0003676">
    <property type="term" value="F:nucleic acid binding"/>
    <property type="evidence" value="ECO:0007669"/>
    <property type="project" value="InterPro"/>
</dbReference>
<keyword evidence="3" id="KW-0378">Hydrolase</keyword>
<dbReference type="Pfam" id="PF01844">
    <property type="entry name" value="HNH"/>
    <property type="match status" value="1"/>
</dbReference>
<dbReference type="AlphaFoldDB" id="A0A318KI82"/>
<sequence length="305" mass="33398">MNMKMLQPRQSAVQQALPRAHLSKAALAGPHHAQLQKLDTLAGQSAQLAQLHAVQKLADQRVRNQTGLPNQLKAGVEALSGISLDKVRVHYHSSKPAQLNAKAYAQGTDIHLGPGQEKHLPHEAWHVVQQAQGRVKATAQMKGGVAINDDPALEHEADVMGQKALQAAGMARAPALRALAGGSAQYVAQQVRDNFTAEQRARALAKNQRRNDGFYTCTHCGFQHRLVNYATYRGRRMGDGGFQVDHIQHASRGGRALMGNARVLCGTCNTSRGNRPAPGRTGMDKFRALHRKAIRKDYLIKPRRR</sequence>
<evidence type="ECO:0000259" key="1">
    <source>
        <dbReference type="Pfam" id="PF01844"/>
    </source>
</evidence>
<dbReference type="Pfam" id="PF13699">
    <property type="entry name" value="eCIS_core"/>
    <property type="match status" value="1"/>
</dbReference>
<dbReference type="InterPro" id="IPR002711">
    <property type="entry name" value="HNH"/>
</dbReference>
<name>A0A318KI82_9NEIS</name>